<evidence type="ECO:0000256" key="5">
    <source>
        <dbReference type="ARBA" id="ARBA00022679"/>
    </source>
</evidence>
<evidence type="ECO:0000313" key="14">
    <source>
        <dbReference type="RGD" id="2722"/>
    </source>
</evidence>
<dbReference type="FunFam" id="3.40.640.10:FF:000254">
    <property type="entry name" value="Aspartate aminotransferase"/>
    <property type="match status" value="1"/>
</dbReference>
<evidence type="ECO:0000256" key="4">
    <source>
        <dbReference type="ARBA" id="ARBA00022576"/>
    </source>
</evidence>
<dbReference type="GO" id="GO:0016212">
    <property type="term" value="F:kynurenine-oxoglutarate transaminase activity"/>
    <property type="evidence" value="ECO:0007669"/>
    <property type="project" value="UniProtKB-EC"/>
</dbReference>
<dbReference type="InterPro" id="IPR000796">
    <property type="entry name" value="Asp_trans"/>
</dbReference>
<keyword evidence="5 10" id="KW-0808">Transferase</keyword>
<reference evidence="12" key="2">
    <citation type="submission" date="2025-08" db="UniProtKB">
        <authorList>
            <consortium name="Ensembl"/>
        </authorList>
    </citation>
    <scope>IDENTIFICATION</scope>
    <source>
        <strain evidence="12">Brown Norway</strain>
    </source>
</reference>
<dbReference type="PANTHER" id="PTHR11879:SF22">
    <property type="entry name" value="ASPARTATE AMINOTRANSFERASE, MITOCHONDRIAL"/>
    <property type="match status" value="1"/>
</dbReference>
<comment type="cofactor">
    <cofactor evidence="1">
        <name>pyridoxal 5'-phosphate</name>
        <dbReference type="ChEBI" id="CHEBI:597326"/>
    </cofactor>
</comment>
<dbReference type="GO" id="GO:0030170">
    <property type="term" value="F:pyridoxal phosphate binding"/>
    <property type="evidence" value="ECO:0007669"/>
    <property type="project" value="InterPro"/>
</dbReference>
<dbReference type="GeneTree" id="ENSGT00950000183082"/>
<dbReference type="InterPro" id="IPR015421">
    <property type="entry name" value="PyrdxlP-dep_Trfase_major"/>
</dbReference>
<comment type="subunit">
    <text evidence="3 10">Homodimer.</text>
</comment>
<dbReference type="PROSITE" id="PS00105">
    <property type="entry name" value="AA_TRANSFER_CLASS_1"/>
    <property type="match status" value="1"/>
</dbReference>
<reference evidence="12" key="1">
    <citation type="submission" date="2024-01" db="EMBL/GenBank/DDBJ databases">
        <title>GRCr8: a new rat reference genome assembly contstructed from accurate long reads and long range scaffolding.</title>
        <authorList>
            <person name="Doris P.A."/>
            <person name="Kalbfleisch T."/>
            <person name="Li K."/>
            <person name="Howe K."/>
            <person name="Wood J."/>
        </authorList>
    </citation>
    <scope>NUCLEOTIDE SEQUENCE [LARGE SCALE GENOMIC DNA]</scope>
    <source>
        <strain evidence="12">Brown Norway</strain>
    </source>
</reference>
<evidence type="ECO:0000256" key="1">
    <source>
        <dbReference type="ARBA" id="ARBA00001933"/>
    </source>
</evidence>
<evidence type="ECO:0000256" key="8">
    <source>
        <dbReference type="ARBA" id="ARBA00049185"/>
    </source>
</evidence>
<dbReference type="GO" id="GO:0006107">
    <property type="term" value="P:oxaloacetate metabolic process"/>
    <property type="evidence" value="ECO:0007669"/>
    <property type="project" value="UniProtKB-ARBA"/>
</dbReference>
<reference evidence="12" key="3">
    <citation type="submission" date="2025-09" db="UniProtKB">
        <authorList>
            <consortium name="Ensembl"/>
        </authorList>
    </citation>
    <scope>IDENTIFICATION</scope>
    <source>
        <strain evidence="12">Brown Norway</strain>
    </source>
</reference>
<dbReference type="GO" id="GO:0097054">
    <property type="term" value="P:L-glutamate biosynthetic process"/>
    <property type="evidence" value="ECO:0007669"/>
    <property type="project" value="UniProtKB-ARBA"/>
</dbReference>
<dbReference type="InterPro" id="IPR015422">
    <property type="entry name" value="PyrdxlP-dep_Trfase_small"/>
</dbReference>
<comment type="catalytic activity">
    <reaction evidence="9">
        <text>L-kynurenine + 2-oxoglutarate = kynurenate + L-glutamate + H2O</text>
        <dbReference type="Rhea" id="RHEA:65560"/>
        <dbReference type="ChEBI" id="CHEBI:15377"/>
        <dbReference type="ChEBI" id="CHEBI:16810"/>
        <dbReference type="ChEBI" id="CHEBI:29985"/>
        <dbReference type="ChEBI" id="CHEBI:57959"/>
        <dbReference type="ChEBI" id="CHEBI:58454"/>
        <dbReference type="EC" id="2.6.1.7"/>
    </reaction>
</comment>
<dbReference type="InterPro" id="IPR004839">
    <property type="entry name" value="Aminotransferase_I/II_large"/>
</dbReference>
<dbReference type="Ensembl" id="ENSRNOT00000101698.2">
    <property type="protein sequence ID" value="ENSRNOP00000096145.1"/>
    <property type="gene ID" value="ENSRNOG00000011782.8"/>
</dbReference>
<dbReference type="FunFam" id="3.90.1150.10:FF:000001">
    <property type="entry name" value="Aspartate aminotransferase"/>
    <property type="match status" value="1"/>
</dbReference>
<evidence type="ECO:0000256" key="6">
    <source>
        <dbReference type="ARBA" id="ARBA00022898"/>
    </source>
</evidence>
<dbReference type="InterPro" id="IPR004838">
    <property type="entry name" value="NHTrfase_class1_PyrdxlP-BS"/>
</dbReference>
<evidence type="ECO:0000259" key="11">
    <source>
        <dbReference type="Pfam" id="PF00155"/>
    </source>
</evidence>
<dbReference type="Gene3D" id="3.90.1150.10">
    <property type="entry name" value="Aspartate Aminotransferase, domain 1"/>
    <property type="match status" value="1"/>
</dbReference>
<dbReference type="RGD" id="2722">
    <property type="gene designation" value="Got2"/>
</dbReference>
<dbReference type="FunFam" id="3.90.1150.10:FF:000160">
    <property type="entry name" value="Similar to aspartate aminotransferase"/>
    <property type="match status" value="1"/>
</dbReference>
<evidence type="ECO:0000256" key="10">
    <source>
        <dbReference type="RuleBase" id="RU000480"/>
    </source>
</evidence>
<evidence type="ECO:0000313" key="12">
    <source>
        <dbReference type="Ensembl" id="ENSRNOP00000096145.1"/>
    </source>
</evidence>
<evidence type="ECO:0000256" key="2">
    <source>
        <dbReference type="ARBA" id="ARBA00007441"/>
    </source>
</evidence>
<organism evidence="12 13">
    <name type="scientific">Rattus norvegicus</name>
    <name type="common">Rat</name>
    <dbReference type="NCBI Taxonomy" id="10116"/>
    <lineage>
        <taxon>Eukaryota</taxon>
        <taxon>Metazoa</taxon>
        <taxon>Chordata</taxon>
        <taxon>Craniata</taxon>
        <taxon>Vertebrata</taxon>
        <taxon>Euteleostomi</taxon>
        <taxon>Mammalia</taxon>
        <taxon>Eutheria</taxon>
        <taxon>Euarchontoglires</taxon>
        <taxon>Glires</taxon>
        <taxon>Rodentia</taxon>
        <taxon>Myomorpha</taxon>
        <taxon>Muroidea</taxon>
        <taxon>Muridae</taxon>
        <taxon>Murinae</taxon>
        <taxon>Rattus</taxon>
    </lineage>
</organism>
<evidence type="ECO:0000256" key="9">
    <source>
        <dbReference type="ARBA" id="ARBA00049312"/>
    </source>
</evidence>
<keyword evidence="6" id="KW-0663">Pyridoxal phosphate</keyword>
<dbReference type="AlphaFoldDB" id="A0A8I6GLH0"/>
<dbReference type="EC" id="2.6.1.1" evidence="10"/>
<dbReference type="CDD" id="cd00609">
    <property type="entry name" value="AAT_like"/>
    <property type="match status" value="1"/>
</dbReference>
<dbReference type="SUPFAM" id="SSF53383">
    <property type="entry name" value="PLP-dependent transferases"/>
    <property type="match status" value="1"/>
</dbReference>
<comment type="similarity">
    <text evidence="2">Belongs to the class-I pyridoxal-phosphate-dependent aminotransferase family.</text>
</comment>
<keyword evidence="15" id="KW-1267">Proteomics identification</keyword>
<proteinExistence type="evidence at protein level"/>
<evidence type="ECO:0007829" key="15">
    <source>
        <dbReference type="PeptideAtlas" id="A0A8I6GLH0"/>
    </source>
</evidence>
<evidence type="ECO:0000256" key="3">
    <source>
        <dbReference type="ARBA" id="ARBA00011738"/>
    </source>
</evidence>
<dbReference type="GO" id="GO:0006531">
    <property type="term" value="P:aspartate metabolic process"/>
    <property type="evidence" value="ECO:0007669"/>
    <property type="project" value="UniProtKB-ARBA"/>
</dbReference>
<name>A0A8I6GLH0_RAT</name>
<gene>
    <name evidence="12 14" type="primary">Got2</name>
</gene>
<keyword evidence="4 10" id="KW-0032">Aminotransferase</keyword>
<dbReference type="PANTHER" id="PTHR11879">
    <property type="entry name" value="ASPARTATE AMINOTRANSFERASE"/>
    <property type="match status" value="1"/>
</dbReference>
<accession>A0A8I6GLH0</accession>
<dbReference type="GO" id="GO:0004069">
    <property type="term" value="F:L-aspartate:2-oxoglutarate aminotransferase activity"/>
    <property type="evidence" value="ECO:0007669"/>
    <property type="project" value="UniProtKB-EC"/>
</dbReference>
<sequence>MALLHSGRVLSGMAAAFHPGLAAAASARASSWWTHVEMGPPDPILGVTEAFKRDTNSKKMNLGVGAYRDDNGKPYVLPSVRKAEAQIAGKNLDKEYLPIGGLADFCKASAELALGENSEVLKSGRQRFFKFSRDVFLPKPSWGNHTPIFRDAGMQLQGYRYYDPKTCGFDFSGALEDISKIPEQSVLLLHACAHNPTGVDPRPEQWKEMAAVVKKKNLFAFFDMAYQGFASGDGDKDAWAVRHFIEQGINVCLCQSYAKNMGLYGERVGAFTVVCKDAEEAKRVESQLKILIRPLYSNPPLNGARIAATILTSPDLRKQWLQEVKGMADRIISMRTQLVSNLKKEGSSHNWQHITDQIGMFCFTGLKPEQVERLTKEFSVYMTKDGRISVAGVTSGNVGYLAHAIHQVTK</sequence>
<comment type="miscellaneous">
    <text evidence="10">In eukaryotes there are cytoplasmic, mitochondrial and chloroplastic isozymes.</text>
</comment>
<evidence type="ECO:0000313" key="13">
    <source>
        <dbReference type="Proteomes" id="UP000002494"/>
    </source>
</evidence>
<feature type="domain" description="Aminotransferase class I/classII large" evidence="11">
    <location>
        <begin position="58"/>
        <end position="405"/>
    </location>
</feature>
<dbReference type="Proteomes" id="UP000002494">
    <property type="component" value="Chromosome 19"/>
</dbReference>
<comment type="function">
    <text evidence="7">Catalyzes the irreversible transamination of the L-tryptophan metabolite L-kynurenine to form kynurenic acid (KA). As a member of the malate-aspartate shuttle, it has a key role in the intracellular NAD(H) redox balance. Is important for metabolite exchange between mitochondria and cytosol, and for amino acid metabolism. Facilitates cellular uptake of long-chain free fatty acids.</text>
</comment>
<keyword evidence="13" id="KW-1185">Reference proteome</keyword>
<dbReference type="PRINTS" id="PR00799">
    <property type="entry name" value="TRANSAMINASE"/>
</dbReference>
<dbReference type="Pfam" id="PF00155">
    <property type="entry name" value="Aminotran_1_2"/>
    <property type="match status" value="1"/>
</dbReference>
<dbReference type="InterPro" id="IPR015424">
    <property type="entry name" value="PyrdxlP-dep_Trfase"/>
</dbReference>
<protein>
    <recommendedName>
        <fullName evidence="10">Aspartate aminotransferase</fullName>
        <ecNumber evidence="10">2.6.1.1</ecNumber>
    </recommendedName>
</protein>
<comment type="catalytic activity">
    <reaction evidence="8 10">
        <text>L-aspartate + 2-oxoglutarate = oxaloacetate + L-glutamate</text>
        <dbReference type="Rhea" id="RHEA:21824"/>
        <dbReference type="ChEBI" id="CHEBI:16452"/>
        <dbReference type="ChEBI" id="CHEBI:16810"/>
        <dbReference type="ChEBI" id="CHEBI:29985"/>
        <dbReference type="ChEBI" id="CHEBI:29991"/>
        <dbReference type="EC" id="2.6.1.1"/>
    </reaction>
</comment>
<evidence type="ECO:0000256" key="7">
    <source>
        <dbReference type="ARBA" id="ARBA00037556"/>
    </source>
</evidence>
<dbReference type="Gene3D" id="3.40.640.10">
    <property type="entry name" value="Type I PLP-dependent aspartate aminotransferase-like (Major domain)"/>
    <property type="match status" value="1"/>
</dbReference>